<proteinExistence type="predicted"/>
<dbReference type="AlphaFoldDB" id="A0A9N9W5X2"/>
<evidence type="ECO:0000313" key="2">
    <source>
        <dbReference type="Proteomes" id="UP000775872"/>
    </source>
</evidence>
<comment type="caution">
    <text evidence="1">The sequence shown here is derived from an EMBL/GenBank/DDBJ whole genome shotgun (WGS) entry which is preliminary data.</text>
</comment>
<dbReference type="EMBL" id="CABFOC020000005">
    <property type="protein sequence ID" value="CAH0044119.1"/>
    <property type="molecule type" value="Genomic_DNA"/>
</dbReference>
<gene>
    <name evidence="1" type="ORF">CSOL1703_00009862</name>
</gene>
<dbReference type="Proteomes" id="UP000775872">
    <property type="component" value="Unassembled WGS sequence"/>
</dbReference>
<reference evidence="1 2" key="2">
    <citation type="submission" date="2021-10" db="EMBL/GenBank/DDBJ databases">
        <authorList>
            <person name="Piombo E."/>
        </authorList>
    </citation>
    <scope>NUCLEOTIDE SEQUENCE [LARGE SCALE GENOMIC DNA]</scope>
</reference>
<keyword evidence="2" id="KW-1185">Reference proteome</keyword>
<protein>
    <submittedName>
        <fullName evidence="1">Uncharacterized protein</fullName>
    </submittedName>
</protein>
<sequence>MANRLDSPHDAKVISTYCNQNLRDPSLILITRDSSRFDRIAEEAFRQDFAEHFSGGIVLIVYFLLRWQLHEFDDFFPC</sequence>
<name>A0A9N9W5X2_9HYPO</name>
<evidence type="ECO:0000313" key="1">
    <source>
        <dbReference type="EMBL" id="CAH0044119.1"/>
    </source>
</evidence>
<reference evidence="2" key="1">
    <citation type="submission" date="2019-06" db="EMBL/GenBank/DDBJ databases">
        <authorList>
            <person name="Broberg M."/>
        </authorList>
    </citation>
    <scope>NUCLEOTIDE SEQUENCE [LARGE SCALE GENOMIC DNA]</scope>
</reference>
<accession>A0A9N9W5X2</accession>
<organism evidence="1 2">
    <name type="scientific">Clonostachys solani</name>
    <dbReference type="NCBI Taxonomy" id="160281"/>
    <lineage>
        <taxon>Eukaryota</taxon>
        <taxon>Fungi</taxon>
        <taxon>Dikarya</taxon>
        <taxon>Ascomycota</taxon>
        <taxon>Pezizomycotina</taxon>
        <taxon>Sordariomycetes</taxon>
        <taxon>Hypocreomycetidae</taxon>
        <taxon>Hypocreales</taxon>
        <taxon>Bionectriaceae</taxon>
        <taxon>Clonostachys</taxon>
    </lineage>
</organism>